<feature type="transmembrane region" description="Helical" evidence="1">
    <location>
        <begin position="157"/>
        <end position="176"/>
    </location>
</feature>
<feature type="transmembrane region" description="Helical" evidence="1">
    <location>
        <begin position="299"/>
        <end position="320"/>
    </location>
</feature>
<protein>
    <submittedName>
        <fullName evidence="2">Transporter</fullName>
    </submittedName>
</protein>
<evidence type="ECO:0000256" key="1">
    <source>
        <dbReference type="SAM" id="Phobius"/>
    </source>
</evidence>
<organism evidence="2 3">
    <name type="scientific">Actinoplanes auranticolor</name>
    <dbReference type="NCBI Taxonomy" id="47988"/>
    <lineage>
        <taxon>Bacteria</taxon>
        <taxon>Bacillati</taxon>
        <taxon>Actinomycetota</taxon>
        <taxon>Actinomycetes</taxon>
        <taxon>Micromonosporales</taxon>
        <taxon>Micromonosporaceae</taxon>
        <taxon>Actinoplanes</taxon>
    </lineage>
</organism>
<dbReference type="EMBL" id="BOQL01000058">
    <property type="protein sequence ID" value="GIM75958.1"/>
    <property type="molecule type" value="Genomic_DNA"/>
</dbReference>
<proteinExistence type="predicted"/>
<evidence type="ECO:0000313" key="2">
    <source>
        <dbReference type="EMBL" id="GIM75958.1"/>
    </source>
</evidence>
<feature type="transmembrane region" description="Helical" evidence="1">
    <location>
        <begin position="181"/>
        <end position="202"/>
    </location>
</feature>
<sequence>MIWLTWRQFRGQAVVALVALGALAIFLVILGLQLRNVYDANVGCAGCSVESGAQLLKDKYFSVLLLTGFLIILIPAVIGAFWGAPLVARELEAGTHRLVWNQSITRTRWLAVKLSFVTLAALAFTGALSLLFTWAASPYDRALNDRFDPLFFPTRNLAPLGYAVFAVVAGITIGLLTKRTVIAMAVTLAAFTAMQILMPTVIRPHLQGPITENVQFTAVAAHGIWTNPAGQVSVEGYDVPGAWMLTNEAKLVDSTGAQPSKAVTEVCFTGDFAKDKACLEALNLHSVLTYQPADRYWTFQWLEFGIYLLLALLLAGYAFWRIPRGLS</sequence>
<feature type="transmembrane region" description="Helical" evidence="1">
    <location>
        <begin position="12"/>
        <end position="32"/>
    </location>
</feature>
<gene>
    <name evidence="2" type="ORF">Aau02nite_68540</name>
</gene>
<dbReference type="RefSeq" id="WP_212992702.1">
    <property type="nucleotide sequence ID" value="NZ_BAABEA010000001.1"/>
</dbReference>
<name>A0A919W0W1_9ACTN</name>
<dbReference type="Proteomes" id="UP000681340">
    <property type="component" value="Unassembled WGS sequence"/>
</dbReference>
<keyword evidence="3" id="KW-1185">Reference proteome</keyword>
<keyword evidence="1" id="KW-0812">Transmembrane</keyword>
<dbReference type="AlphaFoldDB" id="A0A919W0W1"/>
<feature type="transmembrane region" description="Helical" evidence="1">
    <location>
        <begin position="60"/>
        <end position="88"/>
    </location>
</feature>
<accession>A0A919W0W1</accession>
<keyword evidence="1" id="KW-0472">Membrane</keyword>
<feature type="transmembrane region" description="Helical" evidence="1">
    <location>
        <begin position="109"/>
        <end position="137"/>
    </location>
</feature>
<comment type="caution">
    <text evidence="2">The sequence shown here is derived from an EMBL/GenBank/DDBJ whole genome shotgun (WGS) entry which is preliminary data.</text>
</comment>
<keyword evidence="1" id="KW-1133">Transmembrane helix</keyword>
<reference evidence="2" key="1">
    <citation type="submission" date="2021-03" db="EMBL/GenBank/DDBJ databases">
        <title>Whole genome shotgun sequence of Actinoplanes auranticolor NBRC 12245.</title>
        <authorList>
            <person name="Komaki H."/>
            <person name="Tamura T."/>
        </authorList>
    </citation>
    <scope>NUCLEOTIDE SEQUENCE</scope>
    <source>
        <strain evidence="2">NBRC 12245</strain>
    </source>
</reference>
<evidence type="ECO:0000313" key="3">
    <source>
        <dbReference type="Proteomes" id="UP000681340"/>
    </source>
</evidence>